<dbReference type="RefSeq" id="XP_023625975.1">
    <property type="nucleotide sequence ID" value="XM_023770207.1"/>
</dbReference>
<protein>
    <submittedName>
        <fullName evidence="2">Uncharacterized protein</fullName>
    </submittedName>
</protein>
<organism evidence="2 3">
    <name type="scientific">Ramularia collo-cygni</name>
    <dbReference type="NCBI Taxonomy" id="112498"/>
    <lineage>
        <taxon>Eukaryota</taxon>
        <taxon>Fungi</taxon>
        <taxon>Dikarya</taxon>
        <taxon>Ascomycota</taxon>
        <taxon>Pezizomycotina</taxon>
        <taxon>Dothideomycetes</taxon>
        <taxon>Dothideomycetidae</taxon>
        <taxon>Mycosphaerellales</taxon>
        <taxon>Mycosphaerellaceae</taxon>
        <taxon>Ramularia</taxon>
    </lineage>
</organism>
<reference evidence="2 3" key="1">
    <citation type="submission" date="2016-03" db="EMBL/GenBank/DDBJ databases">
        <authorList>
            <person name="Ploux O."/>
        </authorList>
    </citation>
    <scope>NUCLEOTIDE SEQUENCE [LARGE SCALE GENOMIC DNA]</scope>
    <source>
        <strain evidence="2 3">URUG2</strain>
    </source>
</reference>
<feature type="compositionally biased region" description="Basic and acidic residues" evidence="1">
    <location>
        <begin position="190"/>
        <end position="200"/>
    </location>
</feature>
<keyword evidence="3" id="KW-1185">Reference proteome</keyword>
<evidence type="ECO:0000313" key="3">
    <source>
        <dbReference type="Proteomes" id="UP000225277"/>
    </source>
</evidence>
<sequence length="451" mass="51851">MASQHHFTDRLRARLNDSNAQNLELQALLAQRDDALAACNARLQTAISTSTMPGDPHPLLQNELRIAKEAASAAENQLSQTCVIYNKEQLEWKQSVEKLQQEVAVRDAVLSDANYCLAKEVKRTATVEALEAELTKSQAELKRIKQYAAGIQKQFEAEKKENSKLRQFPATAAGKNRTDVDQDDEEVIDEATRVKQERIGANRRPQTSSAQAAERTSYRHSSTWSHASDAPSLPYHPLRKHMTEPRHSETSRQPRLRTKQRKRKRFDLEDEDGDYDDLEIDMDDSGGRLARKQSKTLVRDREIEHVKQTCDFKAILMYDEDGDKMYLDSKKDLSDVCPELWERIQNQHEAWEQACGEEWRYDLESKYTVSALAKYGAKPPCVTTKLLKISNGKVIWREGCEGKYACRGCVQEKRPCFTWDGEELYLLPLHKDDRTYPEEAGFEIRTWLDIQ</sequence>
<evidence type="ECO:0000313" key="2">
    <source>
        <dbReference type="EMBL" id="CZT19085.1"/>
    </source>
</evidence>
<feature type="compositionally biased region" description="Basic and acidic residues" evidence="1">
    <location>
        <begin position="241"/>
        <end position="252"/>
    </location>
</feature>
<evidence type="ECO:0000256" key="1">
    <source>
        <dbReference type="SAM" id="MobiDB-lite"/>
    </source>
</evidence>
<dbReference type="GeneID" id="35600099"/>
<gene>
    <name evidence="2" type="ORF">RCC_04931</name>
</gene>
<feature type="region of interest" description="Disordered" evidence="1">
    <location>
        <begin position="159"/>
        <end position="268"/>
    </location>
</feature>
<dbReference type="AlphaFoldDB" id="A0A2D3UXM3"/>
<accession>A0A2D3UXM3</accession>
<feature type="compositionally biased region" description="Basic residues" evidence="1">
    <location>
        <begin position="254"/>
        <end position="265"/>
    </location>
</feature>
<proteinExistence type="predicted"/>
<dbReference type="EMBL" id="FJUY01000006">
    <property type="protein sequence ID" value="CZT19085.1"/>
    <property type="molecule type" value="Genomic_DNA"/>
</dbReference>
<dbReference type="OrthoDB" id="3854292at2759"/>
<dbReference type="Proteomes" id="UP000225277">
    <property type="component" value="Unassembled WGS sequence"/>
</dbReference>
<name>A0A2D3UXM3_9PEZI</name>